<reference evidence="2" key="1">
    <citation type="journal article" date="2014" name="Front. Microbiol.">
        <title>High frequency of phylogenetically diverse reductive dehalogenase-homologous genes in deep subseafloor sedimentary metagenomes.</title>
        <authorList>
            <person name="Kawai M."/>
            <person name="Futagami T."/>
            <person name="Toyoda A."/>
            <person name="Takaki Y."/>
            <person name="Nishi S."/>
            <person name="Hori S."/>
            <person name="Arai W."/>
            <person name="Tsubouchi T."/>
            <person name="Morono Y."/>
            <person name="Uchiyama I."/>
            <person name="Ito T."/>
            <person name="Fujiyama A."/>
            <person name="Inagaki F."/>
            <person name="Takami H."/>
        </authorList>
    </citation>
    <scope>NUCLEOTIDE SEQUENCE</scope>
    <source>
        <strain evidence="2">Expedition CK06-06</strain>
    </source>
</reference>
<accession>X1K2G4</accession>
<evidence type="ECO:0000313" key="2">
    <source>
        <dbReference type="EMBL" id="GAI00723.1"/>
    </source>
</evidence>
<dbReference type="Gene3D" id="3.40.50.2300">
    <property type="match status" value="1"/>
</dbReference>
<dbReference type="SUPFAM" id="SSF52172">
    <property type="entry name" value="CheY-like"/>
    <property type="match status" value="1"/>
</dbReference>
<dbReference type="InterPro" id="IPR011006">
    <property type="entry name" value="CheY-like_superfamily"/>
</dbReference>
<proteinExistence type="predicted"/>
<evidence type="ECO:0000259" key="1">
    <source>
        <dbReference type="PROSITE" id="PS50110"/>
    </source>
</evidence>
<dbReference type="AlphaFoldDB" id="X1K2G4"/>
<organism evidence="2">
    <name type="scientific">marine sediment metagenome</name>
    <dbReference type="NCBI Taxonomy" id="412755"/>
    <lineage>
        <taxon>unclassified sequences</taxon>
        <taxon>metagenomes</taxon>
        <taxon>ecological metagenomes</taxon>
    </lineage>
</organism>
<protein>
    <recommendedName>
        <fullName evidence="1">Response regulatory domain-containing protein</fullName>
    </recommendedName>
</protein>
<feature type="non-terminal residue" evidence="2">
    <location>
        <position position="38"/>
    </location>
</feature>
<comment type="caution">
    <text evidence="2">The sequence shown here is derived from an EMBL/GenBank/DDBJ whole genome shotgun (WGS) entry which is preliminary data.</text>
</comment>
<dbReference type="EMBL" id="BARU01046271">
    <property type="protein sequence ID" value="GAI00723.1"/>
    <property type="molecule type" value="Genomic_DNA"/>
</dbReference>
<feature type="domain" description="Response regulatory" evidence="1">
    <location>
        <begin position="4"/>
        <end position="38"/>
    </location>
</feature>
<dbReference type="InterPro" id="IPR001789">
    <property type="entry name" value="Sig_transdc_resp-reg_receiver"/>
</dbReference>
<name>X1K2G4_9ZZZZ</name>
<sequence>MAINVAIVDDLAFIKLVLRDLIEKAGFRVVGEASNGEE</sequence>
<dbReference type="PROSITE" id="PS50110">
    <property type="entry name" value="RESPONSE_REGULATORY"/>
    <property type="match status" value="1"/>
</dbReference>
<dbReference type="GO" id="GO:0000160">
    <property type="term" value="P:phosphorelay signal transduction system"/>
    <property type="evidence" value="ECO:0007669"/>
    <property type="project" value="InterPro"/>
</dbReference>
<gene>
    <name evidence="2" type="ORF">S03H2_69873</name>
</gene>